<evidence type="ECO:0000313" key="3">
    <source>
        <dbReference type="Proteomes" id="UP001066276"/>
    </source>
</evidence>
<dbReference type="AlphaFoldDB" id="A0AAV7M6I0"/>
<accession>A0AAV7M6I0</accession>
<dbReference type="Proteomes" id="UP001066276">
    <property type="component" value="Chromosome 10"/>
</dbReference>
<name>A0AAV7M6I0_PLEWA</name>
<dbReference type="EMBL" id="JANPWB010000014">
    <property type="protein sequence ID" value="KAJ1099405.1"/>
    <property type="molecule type" value="Genomic_DNA"/>
</dbReference>
<comment type="caution">
    <text evidence="2">The sequence shown here is derived from an EMBL/GenBank/DDBJ whole genome shotgun (WGS) entry which is preliminary data.</text>
</comment>
<evidence type="ECO:0000313" key="2">
    <source>
        <dbReference type="EMBL" id="KAJ1099405.1"/>
    </source>
</evidence>
<reference evidence="2" key="1">
    <citation type="journal article" date="2022" name="bioRxiv">
        <title>Sequencing and chromosome-scale assembly of the giantPleurodeles waltlgenome.</title>
        <authorList>
            <person name="Brown T."/>
            <person name="Elewa A."/>
            <person name="Iarovenko S."/>
            <person name="Subramanian E."/>
            <person name="Araus A.J."/>
            <person name="Petzold A."/>
            <person name="Susuki M."/>
            <person name="Suzuki K.-i.T."/>
            <person name="Hayashi T."/>
            <person name="Toyoda A."/>
            <person name="Oliveira C."/>
            <person name="Osipova E."/>
            <person name="Leigh N.D."/>
            <person name="Simon A."/>
            <person name="Yun M.H."/>
        </authorList>
    </citation>
    <scope>NUCLEOTIDE SEQUENCE</scope>
    <source>
        <strain evidence="2">20211129_DDA</strain>
        <tissue evidence="2">Liver</tissue>
    </source>
</reference>
<evidence type="ECO:0000256" key="1">
    <source>
        <dbReference type="SAM" id="MobiDB-lite"/>
    </source>
</evidence>
<gene>
    <name evidence="2" type="ORF">NDU88_004506</name>
</gene>
<sequence>MPGSVCTAQDQSEGYDQPQSTSNANGLPGALLICTKCLHCNCDRRVAAGLSAAFFVFPSVRAVCNGRRDRLSLFSARRYGKDPRKGVDKAWSTGQDKLLDIVGPLTRIFDMAESARLDQVAIDPEELSL</sequence>
<organism evidence="2 3">
    <name type="scientific">Pleurodeles waltl</name>
    <name type="common">Iberian ribbed newt</name>
    <dbReference type="NCBI Taxonomy" id="8319"/>
    <lineage>
        <taxon>Eukaryota</taxon>
        <taxon>Metazoa</taxon>
        <taxon>Chordata</taxon>
        <taxon>Craniata</taxon>
        <taxon>Vertebrata</taxon>
        <taxon>Euteleostomi</taxon>
        <taxon>Amphibia</taxon>
        <taxon>Batrachia</taxon>
        <taxon>Caudata</taxon>
        <taxon>Salamandroidea</taxon>
        <taxon>Salamandridae</taxon>
        <taxon>Pleurodelinae</taxon>
        <taxon>Pleurodeles</taxon>
    </lineage>
</organism>
<protein>
    <submittedName>
        <fullName evidence="2">Uncharacterized protein</fullName>
    </submittedName>
</protein>
<proteinExistence type="predicted"/>
<keyword evidence="3" id="KW-1185">Reference proteome</keyword>
<feature type="region of interest" description="Disordered" evidence="1">
    <location>
        <begin position="1"/>
        <end position="21"/>
    </location>
</feature>